<organism evidence="1 2">
    <name type="scientific">Nephila pilipes</name>
    <name type="common">Giant wood spider</name>
    <name type="synonym">Nephila maculata</name>
    <dbReference type="NCBI Taxonomy" id="299642"/>
    <lineage>
        <taxon>Eukaryota</taxon>
        <taxon>Metazoa</taxon>
        <taxon>Ecdysozoa</taxon>
        <taxon>Arthropoda</taxon>
        <taxon>Chelicerata</taxon>
        <taxon>Arachnida</taxon>
        <taxon>Araneae</taxon>
        <taxon>Araneomorphae</taxon>
        <taxon>Entelegynae</taxon>
        <taxon>Araneoidea</taxon>
        <taxon>Nephilidae</taxon>
        <taxon>Nephila</taxon>
    </lineage>
</organism>
<accession>A0A8X6R107</accession>
<sequence length="136" mass="15743">MSFLAKSQKIDLIRLEKDLDIRIYSTLVLSNLITSSNNYKEDLAKYVLTAILAERTVKKNRESQLQEREFQLQLERERLSVQKLCLELYFTRSNVGVGQNGDQNPCSKSLGESVKMIRLLTDYPPNQKNEIISFQV</sequence>
<comment type="caution">
    <text evidence="1">The sequence shown here is derived from an EMBL/GenBank/DDBJ whole genome shotgun (WGS) entry which is preliminary data.</text>
</comment>
<name>A0A8X6R107_NEPPI</name>
<reference evidence="1" key="1">
    <citation type="submission" date="2020-08" db="EMBL/GenBank/DDBJ databases">
        <title>Multicomponent nature underlies the extraordinary mechanical properties of spider dragline silk.</title>
        <authorList>
            <person name="Kono N."/>
            <person name="Nakamura H."/>
            <person name="Mori M."/>
            <person name="Yoshida Y."/>
            <person name="Ohtoshi R."/>
            <person name="Malay A.D."/>
            <person name="Moran D.A.P."/>
            <person name="Tomita M."/>
            <person name="Numata K."/>
            <person name="Arakawa K."/>
        </authorList>
    </citation>
    <scope>NUCLEOTIDE SEQUENCE</scope>
</reference>
<evidence type="ECO:0000313" key="1">
    <source>
        <dbReference type="EMBL" id="GFU47686.1"/>
    </source>
</evidence>
<dbReference type="EMBL" id="BMAW01037273">
    <property type="protein sequence ID" value="GFU47686.1"/>
    <property type="molecule type" value="Genomic_DNA"/>
</dbReference>
<evidence type="ECO:0000313" key="2">
    <source>
        <dbReference type="Proteomes" id="UP000887013"/>
    </source>
</evidence>
<keyword evidence="2" id="KW-1185">Reference proteome</keyword>
<dbReference type="Proteomes" id="UP000887013">
    <property type="component" value="Unassembled WGS sequence"/>
</dbReference>
<gene>
    <name evidence="1" type="ORF">NPIL_349221</name>
</gene>
<dbReference type="AlphaFoldDB" id="A0A8X6R107"/>
<protein>
    <submittedName>
        <fullName evidence="1">Uncharacterized protein</fullName>
    </submittedName>
</protein>
<proteinExistence type="predicted"/>